<accession>A0A3B1D413</accession>
<dbReference type="HAMAP" id="MF_01148">
    <property type="entry name" value="Lnt"/>
    <property type="match status" value="1"/>
</dbReference>
<dbReference type="InterPro" id="IPR036526">
    <property type="entry name" value="C-N_Hydrolase_sf"/>
</dbReference>
<feature type="transmembrane region" description="Helical" evidence="8">
    <location>
        <begin position="20"/>
        <end position="44"/>
    </location>
</feature>
<feature type="transmembrane region" description="Helical" evidence="8">
    <location>
        <begin position="56"/>
        <end position="74"/>
    </location>
</feature>
<protein>
    <submittedName>
        <fullName evidence="10">Apolipoprotein N-acyltransferase / Copper homeostasis protein CutE</fullName>
    </submittedName>
</protein>
<feature type="transmembrane region" description="Helical" evidence="8">
    <location>
        <begin position="120"/>
        <end position="144"/>
    </location>
</feature>
<keyword evidence="2" id="KW-1003">Cell membrane</keyword>
<reference evidence="10" key="1">
    <citation type="submission" date="2018-06" db="EMBL/GenBank/DDBJ databases">
        <authorList>
            <person name="Zhirakovskaya E."/>
        </authorList>
    </citation>
    <scope>NUCLEOTIDE SEQUENCE</scope>
</reference>
<evidence type="ECO:0000256" key="6">
    <source>
        <dbReference type="ARBA" id="ARBA00023136"/>
    </source>
</evidence>
<evidence type="ECO:0000256" key="4">
    <source>
        <dbReference type="ARBA" id="ARBA00022692"/>
    </source>
</evidence>
<dbReference type="GO" id="GO:0005886">
    <property type="term" value="C:plasma membrane"/>
    <property type="evidence" value="ECO:0007669"/>
    <property type="project" value="UniProtKB-SubCell"/>
</dbReference>
<evidence type="ECO:0000256" key="7">
    <source>
        <dbReference type="ARBA" id="ARBA00023315"/>
    </source>
</evidence>
<evidence type="ECO:0000256" key="1">
    <source>
        <dbReference type="ARBA" id="ARBA00004651"/>
    </source>
</evidence>
<dbReference type="CDD" id="cd07571">
    <property type="entry name" value="ALP_N-acyl_transferase"/>
    <property type="match status" value="1"/>
</dbReference>
<dbReference type="PANTHER" id="PTHR38686">
    <property type="entry name" value="APOLIPOPROTEIN N-ACYLTRANSFERASE"/>
    <property type="match status" value="1"/>
</dbReference>
<dbReference type="SUPFAM" id="SSF56317">
    <property type="entry name" value="Carbon-nitrogen hydrolase"/>
    <property type="match status" value="1"/>
</dbReference>
<keyword evidence="6 8" id="KW-0472">Membrane</keyword>
<keyword evidence="10" id="KW-0449">Lipoprotein</keyword>
<keyword evidence="5 8" id="KW-1133">Transmembrane helix</keyword>
<evidence type="ECO:0000259" key="9">
    <source>
        <dbReference type="PROSITE" id="PS50263"/>
    </source>
</evidence>
<dbReference type="EMBL" id="UOGI01000058">
    <property type="protein sequence ID" value="VAX29730.1"/>
    <property type="molecule type" value="Genomic_DNA"/>
</dbReference>
<evidence type="ECO:0000256" key="5">
    <source>
        <dbReference type="ARBA" id="ARBA00022989"/>
    </source>
</evidence>
<dbReference type="NCBIfam" id="TIGR00546">
    <property type="entry name" value="lnt"/>
    <property type="match status" value="1"/>
</dbReference>
<sequence>MFKIHPSRYFPAVLSGTALVFAFPTFNISMLAWICIVPFLISLYSMDGHTAFRAGLFFGLPYFFGTQSWIYYSVNHYGGVSLLPSLLIVLLLSLYESLYTAIFGFLFAKAVKRTDLPLTIIAAPLWCSLEYIRGYLFSGFPWSLLGYTQYNSLPIIQISDITGVYGVSFLIILVNASLADIYLLKVRQKEKPLFPYWKTLSSVAVTAVLIAATLLYGVYKLRSVGTEKSDTRQVRISIIQGSIEQDRKWNPAYQRKVFNIYKRLTLEALKENPDMVVWPETALPFYFGRDKEQTTELTEFVKKSGVPLLTGTVLVRNRPVTKNRDGNSNNGYMLSNSAVLINSAGKLTYTYDKIHLVPFGEYVPLKSTLFFLDKLVKGIGDYIPGKNYVKAELPWGQFGTIICYEAIFPGLVRKFFRHGGNLIVNITNDAWFGRTSGPYQHFSMSVFRAVENRKPLVRAANTGISGFIDATGKVLKKTGLFKETYITEDILINDDISFYTRFGDMFSFLNIIFTVLLFISLLNKVERTQKYQGGVT</sequence>
<organism evidence="10">
    <name type="scientific">hydrothermal vent metagenome</name>
    <dbReference type="NCBI Taxonomy" id="652676"/>
    <lineage>
        <taxon>unclassified sequences</taxon>
        <taxon>metagenomes</taxon>
        <taxon>ecological metagenomes</taxon>
    </lineage>
</organism>
<evidence type="ECO:0000256" key="3">
    <source>
        <dbReference type="ARBA" id="ARBA00022679"/>
    </source>
</evidence>
<feature type="transmembrane region" description="Helical" evidence="8">
    <location>
        <begin position="196"/>
        <end position="219"/>
    </location>
</feature>
<feature type="transmembrane region" description="Helical" evidence="8">
    <location>
        <begin position="505"/>
        <end position="522"/>
    </location>
</feature>
<gene>
    <name evidence="10" type="ORF">MNBD_NITROSPIRAE03-200</name>
</gene>
<dbReference type="InterPro" id="IPR045378">
    <property type="entry name" value="LNT_N"/>
</dbReference>
<feature type="domain" description="CN hydrolase" evidence="9">
    <location>
        <begin position="239"/>
        <end position="498"/>
    </location>
</feature>
<comment type="subcellular location">
    <subcellularLocation>
        <location evidence="1">Cell membrane</location>
        <topology evidence="1">Multi-pass membrane protein</topology>
    </subcellularLocation>
</comment>
<proteinExistence type="inferred from homology"/>
<name>A0A3B1D413_9ZZZZ</name>
<dbReference type="Pfam" id="PF20154">
    <property type="entry name" value="LNT_N"/>
    <property type="match status" value="1"/>
</dbReference>
<feature type="transmembrane region" description="Helical" evidence="8">
    <location>
        <begin position="164"/>
        <end position="184"/>
    </location>
</feature>
<feature type="transmembrane region" description="Helical" evidence="8">
    <location>
        <begin position="86"/>
        <end position="108"/>
    </location>
</feature>
<evidence type="ECO:0000313" key="10">
    <source>
        <dbReference type="EMBL" id="VAX29730.1"/>
    </source>
</evidence>
<keyword evidence="3 10" id="KW-0808">Transferase</keyword>
<dbReference type="InterPro" id="IPR003010">
    <property type="entry name" value="C-N_Hydrolase"/>
</dbReference>
<dbReference type="PROSITE" id="PS50263">
    <property type="entry name" value="CN_HYDROLASE"/>
    <property type="match status" value="1"/>
</dbReference>
<dbReference type="GO" id="GO:0016410">
    <property type="term" value="F:N-acyltransferase activity"/>
    <property type="evidence" value="ECO:0007669"/>
    <property type="project" value="InterPro"/>
</dbReference>
<dbReference type="AlphaFoldDB" id="A0A3B1D413"/>
<evidence type="ECO:0000256" key="8">
    <source>
        <dbReference type="SAM" id="Phobius"/>
    </source>
</evidence>
<dbReference type="InterPro" id="IPR004563">
    <property type="entry name" value="Apolipo_AcylTrfase"/>
</dbReference>
<dbReference type="GO" id="GO:0042158">
    <property type="term" value="P:lipoprotein biosynthetic process"/>
    <property type="evidence" value="ECO:0007669"/>
    <property type="project" value="InterPro"/>
</dbReference>
<keyword evidence="7 10" id="KW-0012">Acyltransferase</keyword>
<dbReference type="PANTHER" id="PTHR38686:SF1">
    <property type="entry name" value="APOLIPOPROTEIN N-ACYLTRANSFERASE"/>
    <property type="match status" value="1"/>
</dbReference>
<dbReference type="Gene3D" id="3.60.110.10">
    <property type="entry name" value="Carbon-nitrogen hydrolase"/>
    <property type="match status" value="1"/>
</dbReference>
<dbReference type="Pfam" id="PF00795">
    <property type="entry name" value="CN_hydrolase"/>
    <property type="match status" value="1"/>
</dbReference>
<evidence type="ECO:0000256" key="2">
    <source>
        <dbReference type="ARBA" id="ARBA00022475"/>
    </source>
</evidence>
<keyword evidence="4 8" id="KW-0812">Transmembrane</keyword>